<dbReference type="SUPFAM" id="SSF51735">
    <property type="entry name" value="NAD(P)-binding Rossmann-fold domains"/>
    <property type="match status" value="1"/>
</dbReference>
<protein>
    <submittedName>
        <fullName evidence="7">C-terminal binding protein</fullName>
    </submittedName>
</protein>
<sequence>MDHSEASWNLFGKYPLVNSHKTCHKSTVAQDTVAAILSNDRPLIRGVAVRVLITDLDLGDPGYEVARLERELGAQVRVARCASEAEVLREIEEFDPHALLVQWAPITAAVLAAASSCRLISRVGIGIDMIDTAAAREREIEVRNVPDYCVEEVAGHAVALGLALWRRLPQFDAEVRAGAWDAATGAPTMKRLSTATVGLFGFGRIGTLVGRAYAAMGARVLVCDPYATDIGYQRASFDNLLRESDLISVHAPLTDDTRHAIDGAALARTRRQPILVNTSRGPIIDAHALNGALRDGTVSGAGLDVFDSEPLPADSPLRTAPNTILTPHASWCSREAMPALRAGAVQNIIDAFAAAERS</sequence>
<comment type="similarity">
    <text evidence="1 4">Belongs to the D-isomer specific 2-hydroxyacid dehydrogenase family.</text>
</comment>
<dbReference type="Gene3D" id="3.40.50.720">
    <property type="entry name" value="NAD(P)-binding Rossmann-like Domain"/>
    <property type="match status" value="2"/>
</dbReference>
<dbReference type="InterPro" id="IPR043322">
    <property type="entry name" value="CtBP"/>
</dbReference>
<dbReference type="EMBL" id="QZFU01000023">
    <property type="protein sequence ID" value="RJO73730.1"/>
    <property type="molecule type" value="Genomic_DNA"/>
</dbReference>
<evidence type="ECO:0000256" key="2">
    <source>
        <dbReference type="ARBA" id="ARBA00023002"/>
    </source>
</evidence>
<dbReference type="InterPro" id="IPR006139">
    <property type="entry name" value="D-isomer_2_OHA_DH_cat_dom"/>
</dbReference>
<evidence type="ECO:0000256" key="4">
    <source>
        <dbReference type="RuleBase" id="RU003719"/>
    </source>
</evidence>
<evidence type="ECO:0000256" key="3">
    <source>
        <dbReference type="ARBA" id="ARBA00023027"/>
    </source>
</evidence>
<dbReference type="GO" id="GO:0051287">
    <property type="term" value="F:NAD binding"/>
    <property type="evidence" value="ECO:0007669"/>
    <property type="project" value="InterPro"/>
</dbReference>
<dbReference type="CDD" id="cd05299">
    <property type="entry name" value="CtBP_dh"/>
    <property type="match status" value="1"/>
</dbReference>
<keyword evidence="8" id="KW-1185">Reference proteome</keyword>
<comment type="caution">
    <text evidence="7">The sequence shown here is derived from an EMBL/GenBank/DDBJ whole genome shotgun (WGS) entry which is preliminary data.</text>
</comment>
<dbReference type="AlphaFoldDB" id="A0A3A4K1U6"/>
<evidence type="ECO:0000313" key="8">
    <source>
        <dbReference type="Proteomes" id="UP000266677"/>
    </source>
</evidence>
<feature type="domain" description="D-isomer specific 2-hydroxyacid dehydrogenase NAD-binding" evidence="6">
    <location>
        <begin position="159"/>
        <end position="329"/>
    </location>
</feature>
<dbReference type="InterPro" id="IPR036291">
    <property type="entry name" value="NAD(P)-bd_dom_sf"/>
</dbReference>
<dbReference type="PANTHER" id="PTHR43761">
    <property type="entry name" value="D-ISOMER SPECIFIC 2-HYDROXYACID DEHYDROGENASE FAMILY PROTEIN (AFU_ORTHOLOGUE AFUA_1G13630)"/>
    <property type="match status" value="1"/>
</dbReference>
<evidence type="ECO:0000313" key="7">
    <source>
        <dbReference type="EMBL" id="RJO73730.1"/>
    </source>
</evidence>
<dbReference type="InterPro" id="IPR050418">
    <property type="entry name" value="D-iso_2-hydroxyacid_DH_PdxB"/>
</dbReference>
<keyword evidence="2 4" id="KW-0560">Oxidoreductase</keyword>
<dbReference type="Proteomes" id="UP000266677">
    <property type="component" value="Unassembled WGS sequence"/>
</dbReference>
<dbReference type="InterPro" id="IPR006140">
    <property type="entry name" value="D-isomer_DH_NAD-bd"/>
</dbReference>
<dbReference type="PANTHER" id="PTHR43761:SF1">
    <property type="entry name" value="D-ISOMER SPECIFIC 2-HYDROXYACID DEHYDROGENASE CATALYTIC DOMAIN-CONTAINING PROTEIN-RELATED"/>
    <property type="match status" value="1"/>
</dbReference>
<evidence type="ECO:0000259" key="5">
    <source>
        <dbReference type="Pfam" id="PF00389"/>
    </source>
</evidence>
<organism evidence="7 8">
    <name type="scientific">Nocardia panacis</name>
    <dbReference type="NCBI Taxonomy" id="2340916"/>
    <lineage>
        <taxon>Bacteria</taxon>
        <taxon>Bacillati</taxon>
        <taxon>Actinomycetota</taxon>
        <taxon>Actinomycetes</taxon>
        <taxon>Mycobacteriales</taxon>
        <taxon>Nocardiaceae</taxon>
        <taxon>Nocardia</taxon>
    </lineage>
</organism>
<dbReference type="GO" id="GO:0003714">
    <property type="term" value="F:transcription corepressor activity"/>
    <property type="evidence" value="ECO:0007669"/>
    <property type="project" value="InterPro"/>
</dbReference>
<dbReference type="Pfam" id="PF02826">
    <property type="entry name" value="2-Hacid_dh_C"/>
    <property type="match status" value="1"/>
</dbReference>
<evidence type="ECO:0000259" key="6">
    <source>
        <dbReference type="Pfam" id="PF02826"/>
    </source>
</evidence>
<proteinExistence type="inferred from homology"/>
<dbReference type="SUPFAM" id="SSF52283">
    <property type="entry name" value="Formate/glycerate dehydrogenase catalytic domain-like"/>
    <property type="match status" value="1"/>
</dbReference>
<gene>
    <name evidence="7" type="ORF">D5S18_21440</name>
</gene>
<reference evidence="7 8" key="1">
    <citation type="submission" date="2018-09" db="EMBL/GenBank/DDBJ databases">
        <title>YIM PH21274 draft genome.</title>
        <authorList>
            <person name="Miao C."/>
        </authorList>
    </citation>
    <scope>NUCLEOTIDE SEQUENCE [LARGE SCALE GENOMIC DNA]</scope>
    <source>
        <strain evidence="7 8">YIM PH 21724</strain>
    </source>
</reference>
<dbReference type="Pfam" id="PF00389">
    <property type="entry name" value="2-Hacid_dh"/>
    <property type="match status" value="1"/>
</dbReference>
<evidence type="ECO:0000256" key="1">
    <source>
        <dbReference type="ARBA" id="ARBA00005854"/>
    </source>
</evidence>
<dbReference type="GO" id="GO:0016616">
    <property type="term" value="F:oxidoreductase activity, acting on the CH-OH group of donors, NAD or NADP as acceptor"/>
    <property type="evidence" value="ECO:0007669"/>
    <property type="project" value="InterPro"/>
</dbReference>
<feature type="domain" description="D-isomer specific 2-hydroxyacid dehydrogenase catalytic" evidence="5">
    <location>
        <begin position="62"/>
        <end position="353"/>
    </location>
</feature>
<keyword evidence="3" id="KW-0520">NAD</keyword>
<accession>A0A3A4K1U6</accession>
<name>A0A3A4K1U6_9NOCA</name>